<dbReference type="PANTHER" id="PTHR11067:SF9">
    <property type="entry name" value="INOSINE TRIPHOSPHATE PYROPHOSPHATASE"/>
    <property type="match status" value="1"/>
</dbReference>
<dbReference type="InterPro" id="IPR029001">
    <property type="entry name" value="ITPase-like_fam"/>
</dbReference>
<keyword evidence="2" id="KW-0378">Hydrolase</keyword>
<dbReference type="GO" id="GO:0047429">
    <property type="term" value="F:nucleoside triphosphate diphosphatase activity"/>
    <property type="evidence" value="ECO:0007669"/>
    <property type="project" value="InterPro"/>
</dbReference>
<dbReference type="STRING" id="1227465.C463_04739"/>
<evidence type="ECO:0000313" key="4">
    <source>
        <dbReference type="EMBL" id="ELZ46146.1"/>
    </source>
</evidence>
<comment type="caution">
    <text evidence="4">The sequence shown here is derived from an EMBL/GenBank/DDBJ whole genome shotgun (WGS) entry which is preliminary data.</text>
</comment>
<dbReference type="EMBL" id="AOJK01000023">
    <property type="protein sequence ID" value="ELZ46146.1"/>
    <property type="molecule type" value="Genomic_DNA"/>
</dbReference>
<evidence type="ECO:0000256" key="1">
    <source>
        <dbReference type="ARBA" id="ARBA00008023"/>
    </source>
</evidence>
<evidence type="ECO:0000256" key="2">
    <source>
        <dbReference type="ARBA" id="ARBA00022801"/>
    </source>
</evidence>
<sequence length="244" mass="26555">MLSSGQQKRTAAVGRFPAATDGYSSRAYSRRHVLRYVTTNPGKVREAERYLPDGSVERLDFDYAEVQADELGPIAARGAREAYRHADAPVLVDDAGLFVEGLDGFPGPYSSYVEDTLGVDRVHDIAADLDDRRAAFRCVLGYCDGEGFAASPDPVDRGDRDAAAAAGPEGGENLDDDADPLPVKLFEGYVPGRIVAPRGDGGFGYDPIFEHDGETFAEMDTDRKNAVSHRGRALEKFAEWYADR</sequence>
<keyword evidence="5" id="KW-1185">Reference proteome</keyword>
<dbReference type="InterPro" id="IPR002637">
    <property type="entry name" value="RdgB/HAM1"/>
</dbReference>
<dbReference type="PATRIC" id="fig|1227465.4.peg.929"/>
<evidence type="ECO:0000313" key="5">
    <source>
        <dbReference type="Proteomes" id="UP000011586"/>
    </source>
</evidence>
<accession>M0EED4</accession>
<evidence type="ECO:0000256" key="3">
    <source>
        <dbReference type="SAM" id="MobiDB-lite"/>
    </source>
</evidence>
<name>M0EED4_9EURY</name>
<dbReference type="Pfam" id="PF01725">
    <property type="entry name" value="Ham1p_like"/>
    <property type="match status" value="2"/>
</dbReference>
<feature type="region of interest" description="Disordered" evidence="3">
    <location>
        <begin position="150"/>
        <end position="178"/>
    </location>
</feature>
<gene>
    <name evidence="4" type="ORF">C463_04739</name>
</gene>
<dbReference type="Proteomes" id="UP000011586">
    <property type="component" value="Unassembled WGS sequence"/>
</dbReference>
<dbReference type="SUPFAM" id="SSF52972">
    <property type="entry name" value="ITPase-like"/>
    <property type="match status" value="1"/>
</dbReference>
<dbReference type="GO" id="GO:0005737">
    <property type="term" value="C:cytoplasm"/>
    <property type="evidence" value="ECO:0007669"/>
    <property type="project" value="TreeGrafter"/>
</dbReference>
<dbReference type="CDD" id="cd00515">
    <property type="entry name" value="HAM1"/>
    <property type="match status" value="1"/>
</dbReference>
<dbReference type="AlphaFoldDB" id="M0EED4"/>
<proteinExistence type="inferred from homology"/>
<organism evidence="4 5">
    <name type="scientific">Halorubrum californiense DSM 19288</name>
    <dbReference type="NCBI Taxonomy" id="1227465"/>
    <lineage>
        <taxon>Archaea</taxon>
        <taxon>Methanobacteriati</taxon>
        <taxon>Methanobacteriota</taxon>
        <taxon>Stenosarchaea group</taxon>
        <taxon>Halobacteria</taxon>
        <taxon>Halobacteriales</taxon>
        <taxon>Haloferacaceae</taxon>
        <taxon>Halorubrum</taxon>
    </lineage>
</organism>
<dbReference type="Gene3D" id="3.90.950.10">
    <property type="match status" value="1"/>
</dbReference>
<reference evidence="4 5" key="1">
    <citation type="journal article" date="2014" name="PLoS Genet.">
        <title>Phylogenetically driven sequencing of extremely halophilic archaea reveals strategies for static and dynamic osmo-response.</title>
        <authorList>
            <person name="Becker E.A."/>
            <person name="Seitzer P.M."/>
            <person name="Tritt A."/>
            <person name="Larsen D."/>
            <person name="Krusor M."/>
            <person name="Yao A.I."/>
            <person name="Wu D."/>
            <person name="Madern D."/>
            <person name="Eisen J.A."/>
            <person name="Darling A.E."/>
            <person name="Facciotti M.T."/>
        </authorList>
    </citation>
    <scope>NUCLEOTIDE SEQUENCE [LARGE SCALE GENOMIC DNA]</scope>
    <source>
        <strain evidence="4 5">DSM 19288</strain>
    </source>
</reference>
<comment type="similarity">
    <text evidence="1">Belongs to the HAM1 NTPase family.</text>
</comment>
<dbReference type="GO" id="GO:0009143">
    <property type="term" value="P:nucleoside triphosphate catabolic process"/>
    <property type="evidence" value="ECO:0007669"/>
    <property type="project" value="InterPro"/>
</dbReference>
<protein>
    <submittedName>
        <fullName evidence="4">Ham1 family protein</fullName>
    </submittedName>
</protein>
<dbReference type="PANTHER" id="PTHR11067">
    <property type="entry name" value="INOSINE TRIPHOSPHATE PYROPHOSPHATASE/HAM1 PROTEIN"/>
    <property type="match status" value="1"/>
</dbReference>